<evidence type="ECO:0000313" key="21">
    <source>
        <dbReference type="EMBL" id="PHT47123.1"/>
    </source>
</evidence>
<keyword evidence="14" id="KW-0325">Glycoprotein</keyword>
<evidence type="ECO:0000256" key="18">
    <source>
        <dbReference type="SAM" id="MobiDB-lite"/>
    </source>
</evidence>
<dbReference type="Gene3D" id="3.40.50.2300">
    <property type="match status" value="2"/>
</dbReference>
<keyword evidence="5" id="KW-0813">Transport</keyword>
<evidence type="ECO:0000256" key="10">
    <source>
        <dbReference type="ARBA" id="ARBA00022989"/>
    </source>
</evidence>
<protein>
    <submittedName>
        <fullName evidence="21">Exocyst complex component EXO84A</fullName>
    </submittedName>
</protein>
<evidence type="ECO:0000256" key="4">
    <source>
        <dbReference type="ARBA" id="ARBA00011095"/>
    </source>
</evidence>
<comment type="function">
    <text evidence="17">Glutamate-gated receptor that probably acts as a non-selective cation channel. May be involved in light-signal transduction and calcium homeostasis via the regulation of calcium influx into cells.</text>
</comment>
<gene>
    <name evidence="21" type="ORF">CQW23_11331</name>
</gene>
<dbReference type="Pfam" id="PF08700">
    <property type="entry name" value="VPS51_Exo84_N"/>
    <property type="match status" value="1"/>
</dbReference>
<keyword evidence="8" id="KW-0732">Signal</keyword>
<feature type="domain" description="Ionotropic glutamate receptor C-terminal" evidence="20">
    <location>
        <begin position="1243"/>
        <end position="1592"/>
    </location>
</feature>
<keyword evidence="6" id="KW-0268">Exocytosis</keyword>
<keyword evidence="7 19" id="KW-0812">Transmembrane</keyword>
<dbReference type="Proteomes" id="UP000224567">
    <property type="component" value="Unassembled WGS sequence"/>
</dbReference>
<feature type="region of interest" description="Disordered" evidence="18">
    <location>
        <begin position="1669"/>
        <end position="1720"/>
    </location>
</feature>
<dbReference type="FunFam" id="1.20.58.1210:FF:000002">
    <property type="entry name" value="Exocyst complex component EXO84B"/>
    <property type="match status" value="1"/>
</dbReference>
<dbReference type="EMBL" id="MLFT02000005">
    <property type="protein sequence ID" value="PHT47123.1"/>
    <property type="molecule type" value="Genomic_DNA"/>
</dbReference>
<evidence type="ECO:0000256" key="6">
    <source>
        <dbReference type="ARBA" id="ARBA00022483"/>
    </source>
</evidence>
<feature type="transmembrane region" description="Helical" evidence="19">
    <location>
        <begin position="1615"/>
        <end position="1637"/>
    </location>
</feature>
<dbReference type="SUPFAM" id="SSF74788">
    <property type="entry name" value="Cullin repeat-like"/>
    <property type="match status" value="1"/>
</dbReference>
<dbReference type="InterPro" id="IPR042561">
    <property type="entry name" value="Exo84_C_1"/>
</dbReference>
<reference evidence="21 22" key="1">
    <citation type="journal article" date="2017" name="Genome Biol.">
        <title>New reference genome sequences of hot pepper reveal the massive evolution of plant disease-resistance genes by retroduplication.</title>
        <authorList>
            <person name="Kim S."/>
            <person name="Park J."/>
            <person name="Yeom S.I."/>
            <person name="Kim Y.M."/>
            <person name="Seo E."/>
            <person name="Kim K.T."/>
            <person name="Kim M.S."/>
            <person name="Lee J.M."/>
            <person name="Cheong K."/>
            <person name="Shin H.S."/>
            <person name="Kim S.B."/>
            <person name="Han K."/>
            <person name="Lee J."/>
            <person name="Park M."/>
            <person name="Lee H.A."/>
            <person name="Lee H.Y."/>
            <person name="Lee Y."/>
            <person name="Oh S."/>
            <person name="Lee J.H."/>
            <person name="Choi E."/>
            <person name="Choi E."/>
            <person name="Lee S.E."/>
            <person name="Jeon J."/>
            <person name="Kim H."/>
            <person name="Choi G."/>
            <person name="Song H."/>
            <person name="Lee J."/>
            <person name="Lee S.C."/>
            <person name="Kwon J.K."/>
            <person name="Lee H.Y."/>
            <person name="Koo N."/>
            <person name="Hong Y."/>
            <person name="Kim R.W."/>
            <person name="Kang W.H."/>
            <person name="Huh J.H."/>
            <person name="Kang B.C."/>
            <person name="Yang T.J."/>
            <person name="Lee Y.H."/>
            <person name="Bennetzen J.L."/>
            <person name="Choi D."/>
        </authorList>
    </citation>
    <scope>NUCLEOTIDE SEQUENCE [LARGE SCALE GENOMIC DNA]</scope>
    <source>
        <strain evidence="22">cv. PBC81</strain>
    </source>
</reference>
<dbReference type="Pfam" id="PF16528">
    <property type="entry name" value="Exo84_C"/>
    <property type="match status" value="1"/>
</dbReference>
<dbReference type="PANTHER" id="PTHR21426">
    <property type="entry name" value="EXOCYST COMPLEX COMPONENT 8"/>
    <property type="match status" value="1"/>
</dbReference>
<dbReference type="GO" id="GO:0006887">
    <property type="term" value="P:exocytosis"/>
    <property type="evidence" value="ECO:0007669"/>
    <property type="project" value="UniProtKB-KW"/>
</dbReference>
<evidence type="ECO:0000256" key="5">
    <source>
        <dbReference type="ARBA" id="ARBA00022448"/>
    </source>
</evidence>
<evidence type="ECO:0000313" key="22">
    <source>
        <dbReference type="Proteomes" id="UP000224567"/>
    </source>
</evidence>
<dbReference type="STRING" id="33114.A0A2G2WPF2"/>
<evidence type="ECO:0000256" key="3">
    <source>
        <dbReference type="ARBA" id="ARBA00008685"/>
    </source>
</evidence>
<dbReference type="InterPro" id="IPR019594">
    <property type="entry name" value="Glu/Gly-bd"/>
</dbReference>
<reference evidence="22" key="2">
    <citation type="journal article" date="2017" name="J. Anim. Genet.">
        <title>Multiple reference genome sequences of hot pepper reveal the massive evolution of plant disease resistance genes by retroduplication.</title>
        <authorList>
            <person name="Kim S."/>
            <person name="Park J."/>
            <person name="Yeom S.-I."/>
            <person name="Kim Y.-M."/>
            <person name="Seo E."/>
            <person name="Kim K.-T."/>
            <person name="Kim M.-S."/>
            <person name="Lee J.M."/>
            <person name="Cheong K."/>
            <person name="Shin H.-S."/>
            <person name="Kim S.-B."/>
            <person name="Han K."/>
            <person name="Lee J."/>
            <person name="Park M."/>
            <person name="Lee H.-A."/>
            <person name="Lee H.-Y."/>
            <person name="Lee Y."/>
            <person name="Oh S."/>
            <person name="Lee J.H."/>
            <person name="Choi E."/>
            <person name="Choi E."/>
            <person name="Lee S.E."/>
            <person name="Jeon J."/>
            <person name="Kim H."/>
            <person name="Choi G."/>
            <person name="Song H."/>
            <person name="Lee J."/>
            <person name="Lee S.-C."/>
            <person name="Kwon J.-K."/>
            <person name="Lee H.-Y."/>
            <person name="Koo N."/>
            <person name="Hong Y."/>
            <person name="Kim R.W."/>
            <person name="Kang W.-H."/>
            <person name="Huh J.H."/>
            <person name="Kang B.-C."/>
            <person name="Yang T.-J."/>
            <person name="Lee Y.-H."/>
            <person name="Bennetzen J.L."/>
            <person name="Choi D."/>
        </authorList>
    </citation>
    <scope>NUCLEOTIDE SEQUENCE [LARGE SCALE GENOMIC DNA]</scope>
    <source>
        <strain evidence="22">cv. PBC81</strain>
    </source>
</reference>
<dbReference type="InterPro" id="IPR001320">
    <property type="entry name" value="Iontro_rcpt_C"/>
</dbReference>
<dbReference type="FunFam" id="3.40.50.2300:FF:000188">
    <property type="entry name" value="Glutamate receptor"/>
    <property type="match status" value="1"/>
</dbReference>
<dbReference type="GO" id="GO:0015276">
    <property type="term" value="F:ligand-gated monoatomic ion channel activity"/>
    <property type="evidence" value="ECO:0007669"/>
    <property type="project" value="InterPro"/>
</dbReference>
<comment type="subcellular location">
    <subcellularLocation>
        <location evidence="1">Membrane</location>
        <topology evidence="1">Multi-pass membrane protein</topology>
    </subcellularLocation>
</comment>
<feature type="region of interest" description="Disordered" evidence="18">
    <location>
        <begin position="147"/>
        <end position="166"/>
    </location>
</feature>
<dbReference type="FunFam" id="3.40.190.10:FF:000103">
    <property type="entry name" value="Glutamate receptor"/>
    <property type="match status" value="1"/>
</dbReference>
<evidence type="ECO:0000256" key="9">
    <source>
        <dbReference type="ARBA" id="ARBA00022927"/>
    </source>
</evidence>
<dbReference type="SUPFAM" id="SSF53850">
    <property type="entry name" value="Periplasmic binding protein-like II"/>
    <property type="match status" value="1"/>
</dbReference>
<dbReference type="InterPro" id="IPR033961">
    <property type="entry name" value="Exo84"/>
</dbReference>
<feature type="transmembrane region" description="Helical" evidence="19">
    <location>
        <begin position="1432"/>
        <end position="1450"/>
    </location>
</feature>
<evidence type="ECO:0000259" key="20">
    <source>
        <dbReference type="SMART" id="SM00079"/>
    </source>
</evidence>
<evidence type="ECO:0000256" key="13">
    <source>
        <dbReference type="ARBA" id="ARBA00023170"/>
    </source>
</evidence>
<dbReference type="Gene3D" id="3.40.190.10">
    <property type="entry name" value="Periplasmic binding protein-like II"/>
    <property type="match status" value="2"/>
</dbReference>
<keyword evidence="12 19" id="KW-0472">Membrane</keyword>
<dbReference type="Pfam" id="PF01094">
    <property type="entry name" value="ANF_receptor"/>
    <property type="match status" value="1"/>
</dbReference>
<dbReference type="SUPFAM" id="SSF53822">
    <property type="entry name" value="Periplasmic binding protein-like I"/>
    <property type="match status" value="1"/>
</dbReference>
<comment type="caution">
    <text evidence="21">The sequence shown here is derived from an EMBL/GenBank/DDBJ whole genome shotgun (WGS) entry which is preliminary data.</text>
</comment>
<evidence type="ECO:0000256" key="1">
    <source>
        <dbReference type="ARBA" id="ARBA00004141"/>
    </source>
</evidence>
<dbReference type="InterPro" id="IPR001828">
    <property type="entry name" value="ANF_lig-bd_rcpt"/>
</dbReference>
<evidence type="ECO:0000256" key="14">
    <source>
        <dbReference type="ARBA" id="ARBA00023180"/>
    </source>
</evidence>
<evidence type="ECO:0000256" key="2">
    <source>
        <dbReference type="ARBA" id="ARBA00007210"/>
    </source>
</evidence>
<keyword evidence="22" id="KW-1185">Reference proteome</keyword>
<comment type="subunit">
    <text evidence="4">May form heteromers.</text>
</comment>
<dbReference type="Pfam" id="PF10613">
    <property type="entry name" value="Lig_chan-Glu_bd"/>
    <property type="match status" value="1"/>
</dbReference>
<dbReference type="GO" id="GO:0015031">
    <property type="term" value="P:protein transport"/>
    <property type="evidence" value="ECO:0007669"/>
    <property type="project" value="UniProtKB-KW"/>
</dbReference>
<evidence type="ECO:0000256" key="17">
    <source>
        <dbReference type="ARBA" id="ARBA00049638"/>
    </source>
</evidence>
<evidence type="ECO:0000256" key="8">
    <source>
        <dbReference type="ARBA" id="ARBA00022729"/>
    </source>
</evidence>
<keyword evidence="9" id="KW-0653">Protein transport</keyword>
<dbReference type="SMART" id="SM00079">
    <property type="entry name" value="PBPe"/>
    <property type="match status" value="1"/>
</dbReference>
<dbReference type="OrthoDB" id="5984008at2759"/>
<evidence type="ECO:0000256" key="19">
    <source>
        <dbReference type="SAM" id="Phobius"/>
    </source>
</evidence>
<feature type="region of interest" description="Disordered" evidence="18">
    <location>
        <begin position="760"/>
        <end position="779"/>
    </location>
</feature>
<evidence type="ECO:0000256" key="12">
    <source>
        <dbReference type="ARBA" id="ARBA00023136"/>
    </source>
</evidence>
<organism evidence="21 22">
    <name type="scientific">Capsicum baccatum</name>
    <name type="common">Peruvian pepper</name>
    <dbReference type="NCBI Taxonomy" id="33114"/>
    <lineage>
        <taxon>Eukaryota</taxon>
        <taxon>Viridiplantae</taxon>
        <taxon>Streptophyta</taxon>
        <taxon>Embryophyta</taxon>
        <taxon>Tracheophyta</taxon>
        <taxon>Spermatophyta</taxon>
        <taxon>Magnoliopsida</taxon>
        <taxon>eudicotyledons</taxon>
        <taxon>Gunneridae</taxon>
        <taxon>Pentapetalae</taxon>
        <taxon>asterids</taxon>
        <taxon>lamiids</taxon>
        <taxon>Solanales</taxon>
        <taxon>Solanaceae</taxon>
        <taxon>Solanoideae</taxon>
        <taxon>Capsiceae</taxon>
        <taxon>Capsicum</taxon>
    </lineage>
</organism>
<accession>A0A2G2WPF2</accession>
<proteinExistence type="inferred from homology"/>
<feature type="transmembrane region" description="Helical" evidence="19">
    <location>
        <begin position="1372"/>
        <end position="1390"/>
    </location>
</feature>
<keyword evidence="15" id="KW-1071">Ligand-gated ion channel</keyword>
<dbReference type="FunFam" id="1.10.287.70:FF:000037">
    <property type="entry name" value="Glutamate receptor"/>
    <property type="match status" value="1"/>
</dbReference>
<comment type="similarity">
    <text evidence="2">Belongs to the EXO84 family.</text>
</comment>
<evidence type="ECO:0000256" key="7">
    <source>
        <dbReference type="ARBA" id="ARBA00022692"/>
    </source>
</evidence>
<sequence length="1745" mass="193411">MVIIWRKEYFSIKETTNSRDLLALAHLTKLFHDLNVVLTAKSYLGVHVLFLCLLNSLCNECGELLIDLPINLQEIRQLCSYLLDLKRASAEEMRKSVYANYTAFIRTSKEISDLEGELSSMKNLLSTQATLIHGLAEGVHIDSLSDVVPESTSDNPPTNEVRESSDLEKWLTEFPDHLDVLLAERRVDEALLSLDEGERIASEAKEKKTLGHAVLLSLQTAIVERRQKLADQLAEVACQPSTRGAELRAAISALKKLGDGPRAYSLLLNAHYQKYQFNMKNLRPSSTSYGGAYTAALSQVVFSGIAQAATDSLAIFGKEPAYTSELVMWSTKQTEAFALLVKRHALTSSAAAGGLRAAAECVQIALGHCSLLEARGLALCPVLLKLFRASVEQALDANLKRIEESTAALAAADDWELTYPPSVTRSSGRPAGSVLGSTGAYQHKLSSSAHRFNLMVQDFFEDVGPLLSMQLGGKALEGLFQVFNSYVNTLVRALPGSMEEEASFEDSGNKIVRMAETEAQQIALLANASLLADELLPRAAMKLAPLANQKDDLQRRSSDRQSRHPEQREWKKRLVSSVDRLKDSFCQQHALDLIFTEEGDSHLTAEMYINMEGNANEIEWFPSLIFQELYVKLNRMAAIAADMFVGRERFAILLLMRLTETVILWLSQDQSFWDDIEEGPRPLGHLGLQQFYLDMKFVTCFASQGRYLSRNLLRVVNDIISKAMSAFAATGMDPYSVLPEDDWFTDIAQDAMERLSGKPKVANGERDLNSPTASVSAQSMSSRYHEVEPLFDTHILHSQRGSSNSQKTIQNRTSNFQVGVILDLKSVVGSMGLSCMSMALSDFYSIHSNYSTRLSLHVRDSQGQVVEAAAAGLDLLKDVKVDAILGPQTSAQANFLMDLGDRAQVPIISFSATSPSLHTRTPYFVQATQGDDTQVGAIAAIVKAFQWSQVVIIYEDSEYGSGIVPYLSNAFQDVNAHIPYKSVFPVSASDNFVLKELYKMMTLQTRVFVVHMSPTLGARLFRKAKEIGMMEKGYAWIITSGLMELVYLMDSDVADAMQGVLGVKPLIPKSEQLNSFANRLKKKFLETSPGLGRSDLSIFGLWAYDTLWALSMAAERVGLKEPPKAFENSIVNLNVSDLFNFKTSGIGPQLVKAMSETKFEGLSGKFHLVDGKMESSSYQIINIVGNGQKEVGIWIPSLGIRRELNMNTTAHHTNSREYIRSIIWPGDSTVVPKGWEVPVSGKKLRIGVPVKAGFTDFVRVTRDGQANSRISGFYIDVFKSVMEALPYAVPYELVPFENPDGSSAGTYNDLIYQVLLRKYDAAIGDITITANRSKYVDFTLPFAEGGVLTIVPVTYEDVNDIWAFLKPLKKELWLTSIAFFFFTGLTVWILEHRVSSAFRGPPSQHVGMIFYFPFSTLVFAHREKIVNNLARLVVVVWMFVILILSSTYTASLSSRLTVQRLQPLITDVSELIKNRDFVGCQEGSFIVDFLKKQGFEGSRIRTFTSAYDCDEALSRGSKNGGISAFYDVIPYSKLFLSKHCDKYMTVGPTHRTDGFAFSFPKGSPLVADVSRAIVELTENGKILEMEQNWLRNEPSCAGPDDSMNSITISLQSFKGLFAITGGVTAVCLLIFIASYLYKYRDFHRRISNSRTTIWSKVVAICRHFDQRSLSSGQPQDKLPESGVTHNNSSENSIQPTDLPTHHHSNSNDILSSAPEDVQDASGTIHYSNLEDMSAAQHSGVVHPSA</sequence>
<keyword evidence="13" id="KW-0675">Receptor</keyword>
<dbReference type="Gene3D" id="1.20.58.1210">
    <property type="entry name" value="Exo84p, N-terminal helical domain"/>
    <property type="match status" value="1"/>
</dbReference>
<comment type="similarity">
    <text evidence="3">Belongs to the glutamate-gated ion channel (TC 1.A.10.1) family.</text>
</comment>
<dbReference type="FunFam" id="3.40.50.2300:FF:000310">
    <property type="entry name" value="Glutamate receptor"/>
    <property type="match status" value="1"/>
</dbReference>
<dbReference type="InterPro" id="IPR032403">
    <property type="entry name" value="Exo84_C"/>
</dbReference>
<evidence type="ECO:0000256" key="15">
    <source>
        <dbReference type="ARBA" id="ARBA00023286"/>
    </source>
</evidence>
<dbReference type="FunFam" id="1.20.58.1220:FF:000001">
    <property type="entry name" value="Exocyst complex component EXO84B"/>
    <property type="match status" value="1"/>
</dbReference>
<feature type="compositionally biased region" description="Polar residues" evidence="18">
    <location>
        <begin position="769"/>
        <end position="779"/>
    </location>
</feature>
<keyword evidence="11" id="KW-0406">Ion transport</keyword>
<keyword evidence="16" id="KW-0407">Ion channel</keyword>
<feature type="region of interest" description="Disordered" evidence="18">
    <location>
        <begin position="549"/>
        <end position="569"/>
    </location>
</feature>
<dbReference type="InterPro" id="IPR016159">
    <property type="entry name" value="Cullin_repeat-like_dom_sf"/>
</dbReference>
<dbReference type="InterPro" id="IPR042560">
    <property type="entry name" value="Exo84_C_2"/>
</dbReference>
<dbReference type="GO" id="GO:0006893">
    <property type="term" value="P:Golgi to plasma membrane transport"/>
    <property type="evidence" value="ECO:0007669"/>
    <property type="project" value="TreeGrafter"/>
</dbReference>
<feature type="compositionally biased region" description="Polar residues" evidence="18">
    <location>
        <begin position="1683"/>
        <end position="1697"/>
    </location>
</feature>
<dbReference type="GO" id="GO:0000145">
    <property type="term" value="C:exocyst"/>
    <property type="evidence" value="ECO:0007669"/>
    <property type="project" value="InterPro"/>
</dbReference>
<dbReference type="CDD" id="cd19990">
    <property type="entry name" value="PBP1_GABAb_receptor_plant"/>
    <property type="match status" value="1"/>
</dbReference>
<dbReference type="InterPro" id="IPR028082">
    <property type="entry name" value="Peripla_BP_I"/>
</dbReference>
<dbReference type="PANTHER" id="PTHR21426:SF12">
    <property type="entry name" value="EXOCYST COMPLEX COMPONENT 8"/>
    <property type="match status" value="1"/>
</dbReference>
<dbReference type="Gene3D" id="1.10.287.70">
    <property type="match status" value="1"/>
</dbReference>
<name>A0A2G2WPF2_CAPBA</name>
<dbReference type="Gene3D" id="1.20.58.1220">
    <property type="entry name" value="Exo84p, C-terminal helical domain"/>
    <property type="match status" value="1"/>
</dbReference>
<evidence type="ECO:0000256" key="16">
    <source>
        <dbReference type="ARBA" id="ARBA00023303"/>
    </source>
</evidence>
<evidence type="ECO:0000256" key="11">
    <source>
        <dbReference type="ARBA" id="ARBA00023065"/>
    </source>
</evidence>
<keyword evidence="10 19" id="KW-1133">Transmembrane helix</keyword>
<dbReference type="CDD" id="cd13686">
    <property type="entry name" value="GluR_Plant"/>
    <property type="match status" value="1"/>
</dbReference>
<dbReference type="Pfam" id="PF00060">
    <property type="entry name" value="Lig_chan"/>
    <property type="match status" value="1"/>
</dbReference>
<dbReference type="GO" id="GO:0016020">
    <property type="term" value="C:membrane"/>
    <property type="evidence" value="ECO:0007669"/>
    <property type="project" value="UniProtKB-SubCell"/>
</dbReference>
<dbReference type="InterPro" id="IPR044440">
    <property type="entry name" value="GABAb_receptor_plant_PBP1"/>
</dbReference>